<evidence type="ECO:0000259" key="8">
    <source>
        <dbReference type="Pfam" id="PF20655"/>
    </source>
</evidence>
<evidence type="ECO:0000259" key="7">
    <source>
        <dbReference type="Pfam" id="PF04129"/>
    </source>
</evidence>
<dbReference type="GO" id="GO:0032456">
    <property type="term" value="P:endocytic recycling"/>
    <property type="evidence" value="ECO:0007669"/>
    <property type="project" value="TreeGrafter"/>
</dbReference>
<dbReference type="OrthoDB" id="19482at2759"/>
<dbReference type="InterPro" id="IPR048361">
    <property type="entry name" value="Vps52_C"/>
</dbReference>
<reference evidence="10" key="1">
    <citation type="journal article" date="2013" name="Genome Announc.">
        <title>Draft genome sequence of Pseudozyma brasiliensis sp. nov. strain GHG001, a high producer of endo-1,4-xylanase isolated from an insect pest of sugarcane.</title>
        <authorList>
            <person name="Oliveira J.V.D.C."/>
            <person name="dos Santos R.A.C."/>
            <person name="Borges T.A."/>
            <person name="Riano-Pachon D.M."/>
            <person name="Goldman G.H."/>
        </authorList>
    </citation>
    <scope>NUCLEOTIDE SEQUENCE [LARGE SCALE GENOMIC DNA]</scope>
    <source>
        <strain evidence="10">GHG001</strain>
    </source>
</reference>
<keyword evidence="5" id="KW-0333">Golgi apparatus</keyword>
<proteinExistence type="inferred from homology"/>
<dbReference type="STRING" id="1365824.V5GNK9"/>
<dbReference type="GO" id="GO:0005829">
    <property type="term" value="C:cytosol"/>
    <property type="evidence" value="ECO:0007669"/>
    <property type="project" value="GOC"/>
</dbReference>
<protein>
    <submittedName>
        <fullName evidence="9">Uncharacterized protein</fullName>
    </submittedName>
</protein>
<organism evidence="9 10">
    <name type="scientific">Kalmanozyma brasiliensis (strain GHG001)</name>
    <name type="common">Yeast</name>
    <name type="synonym">Pseudozyma brasiliensis</name>
    <dbReference type="NCBI Taxonomy" id="1365824"/>
    <lineage>
        <taxon>Eukaryota</taxon>
        <taxon>Fungi</taxon>
        <taxon>Dikarya</taxon>
        <taxon>Basidiomycota</taxon>
        <taxon>Ustilaginomycotina</taxon>
        <taxon>Ustilaginomycetes</taxon>
        <taxon>Ustilaginales</taxon>
        <taxon>Ustilaginaceae</taxon>
        <taxon>Kalmanozyma</taxon>
    </lineage>
</organism>
<evidence type="ECO:0000256" key="5">
    <source>
        <dbReference type="ARBA" id="ARBA00023034"/>
    </source>
</evidence>
<feature type="domain" description="Vps52 coiled-coil" evidence="7">
    <location>
        <begin position="59"/>
        <end position="207"/>
    </location>
</feature>
<dbReference type="PANTHER" id="PTHR14190">
    <property type="entry name" value="SUPPRESSOR OF ACTIN MUTATIONS 2/VACUOLAR PROTEIN SORTING 52"/>
    <property type="match status" value="1"/>
</dbReference>
<accession>V5GNK9</accession>
<name>V5GNK9_KALBG</name>
<feature type="domain" description="Vps52 C-terminal" evidence="8">
    <location>
        <begin position="238"/>
        <end position="285"/>
    </location>
</feature>
<dbReference type="GO" id="GO:0019905">
    <property type="term" value="F:syntaxin binding"/>
    <property type="evidence" value="ECO:0007669"/>
    <property type="project" value="TreeGrafter"/>
</dbReference>
<dbReference type="GO" id="GO:0006896">
    <property type="term" value="P:Golgi to vacuole transport"/>
    <property type="evidence" value="ECO:0007669"/>
    <property type="project" value="TreeGrafter"/>
</dbReference>
<dbReference type="GO" id="GO:0000938">
    <property type="term" value="C:GARP complex"/>
    <property type="evidence" value="ECO:0007669"/>
    <property type="project" value="TreeGrafter"/>
</dbReference>
<keyword evidence="3" id="KW-0813">Transport</keyword>
<dbReference type="Proteomes" id="UP000019377">
    <property type="component" value="Unassembled WGS sequence"/>
</dbReference>
<feature type="region of interest" description="Disordered" evidence="6">
    <location>
        <begin position="289"/>
        <end position="332"/>
    </location>
</feature>
<evidence type="ECO:0000256" key="6">
    <source>
        <dbReference type="SAM" id="MobiDB-lite"/>
    </source>
</evidence>
<gene>
    <name evidence="9" type="ORF">PSEUBRA_SCAF2g02627</name>
</gene>
<dbReference type="InterPro" id="IPR048319">
    <property type="entry name" value="Vps52_CC"/>
</dbReference>
<dbReference type="OMA" id="PIRTSMT"/>
<evidence type="ECO:0000256" key="3">
    <source>
        <dbReference type="ARBA" id="ARBA00022448"/>
    </source>
</evidence>
<evidence type="ECO:0000313" key="10">
    <source>
        <dbReference type="Proteomes" id="UP000019377"/>
    </source>
</evidence>
<feature type="compositionally biased region" description="Polar residues" evidence="6">
    <location>
        <begin position="292"/>
        <end position="303"/>
    </location>
</feature>
<dbReference type="GO" id="GO:0042147">
    <property type="term" value="P:retrograde transport, endosome to Golgi"/>
    <property type="evidence" value="ECO:0007669"/>
    <property type="project" value="TreeGrafter"/>
</dbReference>
<dbReference type="EMBL" id="KI545862">
    <property type="protein sequence ID" value="EST07522.1"/>
    <property type="molecule type" value="Genomic_DNA"/>
</dbReference>
<evidence type="ECO:0000256" key="1">
    <source>
        <dbReference type="ARBA" id="ARBA00004601"/>
    </source>
</evidence>
<dbReference type="eggNOG" id="KOG1961">
    <property type="taxonomic scope" value="Eukaryota"/>
</dbReference>
<evidence type="ECO:0000256" key="4">
    <source>
        <dbReference type="ARBA" id="ARBA00022927"/>
    </source>
</evidence>
<keyword evidence="10" id="KW-1185">Reference proteome</keyword>
<comment type="similarity">
    <text evidence="2">Belongs to the VPS52 family.</text>
</comment>
<sequence length="590" mass="62869">MPVDDAHAEALAYKASSAAALTSSSSTSIQDLYARALSDQTQHSQRQDEQYLALAPTFLSLHQQASSSKQLLTSLETFLSTFQSDLSTLSTHISALQNTSHAIDSRLDATRDVEIRLASFLTDIALSPRIVDLFFDTDPEARPDLWLKAVRQLERALDATNPTTLPTDTADVPAVREVRTVAEACRNVVASKLRSFLITPHAALRKAGSASAGASDADTSSSDSWLFPSTRLQYARLESNAATVLGYLADDPTFKACPENLFRSLSLVLVDNVCSEYTFLARFFEGVGKDGSSPTGGKSSVSTPMHEVGPEESASITGDEMMEEPELDATPVQLSSAERKQLKGRGASEEIFKQIMEPSVSTWSSFTKSLLTPASAKGAAGLAATATSVVSAGGGGIASPSGYFSLLSMLQLNDAVLGLLESRGCANALVEGALMGFKIHAYPLVKKFLDDQVAALTALTSGTTPSATGGMWSVLNTFSSTSASVPPLTPTTAEVIVIRYTSLLTKTLWLLQDAPDQGILSSLQRLRAELAKTITTTKASPNWSQPDKVRTIKTLISAIEAVTQASALGTHPKVQNEYAFWNETLLTISA</sequence>
<dbReference type="HOGENOM" id="CLU_029212_0_0_1"/>
<dbReference type="AlphaFoldDB" id="V5GNK9"/>
<dbReference type="InterPro" id="IPR007258">
    <property type="entry name" value="Vps52"/>
</dbReference>
<dbReference type="GO" id="GO:0015031">
    <property type="term" value="P:protein transport"/>
    <property type="evidence" value="ECO:0007669"/>
    <property type="project" value="UniProtKB-KW"/>
</dbReference>
<dbReference type="PANTHER" id="PTHR14190:SF7">
    <property type="entry name" value="VACUOLAR PROTEIN SORTING-ASSOCIATED PROTEIN 52 HOMOLOG"/>
    <property type="match status" value="1"/>
</dbReference>
<comment type="subcellular location">
    <subcellularLocation>
        <location evidence="1">Golgi apparatus</location>
        <location evidence="1">trans-Golgi network</location>
    </subcellularLocation>
</comment>
<keyword evidence="4" id="KW-0653">Protein transport</keyword>
<dbReference type="Pfam" id="PF20655">
    <property type="entry name" value="Vps52_C"/>
    <property type="match status" value="1"/>
</dbReference>
<evidence type="ECO:0000313" key="9">
    <source>
        <dbReference type="EMBL" id="EST07522.1"/>
    </source>
</evidence>
<evidence type="ECO:0000256" key="2">
    <source>
        <dbReference type="ARBA" id="ARBA00008180"/>
    </source>
</evidence>
<dbReference type="Pfam" id="PF04129">
    <property type="entry name" value="Vps52_CC"/>
    <property type="match status" value="1"/>
</dbReference>